<comment type="similarity">
    <text evidence="2">Belongs to the FKBP-type PPIase family.</text>
</comment>
<feature type="domain" description="PPIase FKBP-type" evidence="9">
    <location>
        <begin position="215"/>
        <end position="302"/>
    </location>
</feature>
<keyword evidence="4 6" id="KW-0697">Rotamase</keyword>
<dbReference type="EMBL" id="CP146203">
    <property type="protein sequence ID" value="XBH22798.1"/>
    <property type="molecule type" value="Genomic_DNA"/>
</dbReference>
<reference evidence="10" key="1">
    <citation type="submission" date="2024-02" db="EMBL/GenBank/DDBJ databases">
        <title>Tomenella chthoni gen. nov. sp. nov., a member of the family Jonesiaceae isolated from bat guano.</title>
        <authorList>
            <person name="Miller S.L."/>
            <person name="King J."/>
            <person name="Sankaranarayanan K."/>
            <person name="Lawson P.A."/>
        </authorList>
    </citation>
    <scope>NUCLEOTIDE SEQUENCE</scope>
    <source>
        <strain evidence="10">BS-20</strain>
    </source>
</reference>
<name>A0AAU7E0K0_9MICO</name>
<keyword evidence="8" id="KW-0732">Signal</keyword>
<sequence>MHFSMPTAPRITRPARRLMALAGILAVLVTGCVQEPPPPPPPTPISTEITVSGPGDEAPTVDFAVPYPVAVLETEIIWDAKGDRIEDGEPILLRMYAVDGATGEVQRNDFESVPGVYRMDPQEIGTQMYDALTQVTTGSRVQLVSPVGESSLVTVVDVFAAYATGDPNEMDPGLPRVTYGPGQEPNLDFSELGDPPATLQVQQLKTGRGQQVAAHDLVLLQFVGAGWSTGEIFDSTWAPDKFPVAVTIGTDALIQGLDESLVGVPIGSQIMVVVPPELGFGPSENELANETLVYVVDVLAASSETARDTETTTGPDAPEETKPGE</sequence>
<dbReference type="EC" id="5.2.1.8" evidence="3 6"/>
<evidence type="ECO:0000259" key="9">
    <source>
        <dbReference type="PROSITE" id="PS50059"/>
    </source>
</evidence>
<evidence type="ECO:0000256" key="2">
    <source>
        <dbReference type="ARBA" id="ARBA00006577"/>
    </source>
</evidence>
<accession>A0AAU7E0K0</accession>
<proteinExistence type="inferred from homology"/>
<dbReference type="AlphaFoldDB" id="A0AAU7E0K0"/>
<keyword evidence="5 6" id="KW-0413">Isomerase</keyword>
<gene>
    <name evidence="10" type="ORF">V5R04_06165</name>
</gene>
<feature type="chain" id="PRO_5043672112" description="peptidylprolyl isomerase" evidence="8">
    <location>
        <begin position="36"/>
        <end position="325"/>
    </location>
</feature>
<dbReference type="Pfam" id="PF00254">
    <property type="entry name" value="FKBP_C"/>
    <property type="match status" value="1"/>
</dbReference>
<evidence type="ECO:0000313" key="10">
    <source>
        <dbReference type="EMBL" id="XBH22798.1"/>
    </source>
</evidence>
<protein>
    <recommendedName>
        <fullName evidence="3 6">peptidylprolyl isomerase</fullName>
        <ecNumber evidence="3 6">5.2.1.8</ecNumber>
    </recommendedName>
</protein>
<dbReference type="GO" id="GO:0003755">
    <property type="term" value="F:peptidyl-prolyl cis-trans isomerase activity"/>
    <property type="evidence" value="ECO:0007669"/>
    <property type="project" value="UniProtKB-KW"/>
</dbReference>
<dbReference type="PANTHER" id="PTHR43811:SF19">
    <property type="entry name" value="39 KDA FK506-BINDING NUCLEAR PROTEIN"/>
    <property type="match status" value="1"/>
</dbReference>
<evidence type="ECO:0000256" key="5">
    <source>
        <dbReference type="ARBA" id="ARBA00023235"/>
    </source>
</evidence>
<organism evidence="10">
    <name type="scientific">Jonesiaceae bacterium BS-20</name>
    <dbReference type="NCBI Taxonomy" id="3120821"/>
    <lineage>
        <taxon>Bacteria</taxon>
        <taxon>Bacillati</taxon>
        <taxon>Actinomycetota</taxon>
        <taxon>Actinomycetes</taxon>
        <taxon>Micrococcales</taxon>
        <taxon>Jonesiaceae</taxon>
    </lineage>
</organism>
<dbReference type="PROSITE" id="PS50059">
    <property type="entry name" value="FKBP_PPIASE"/>
    <property type="match status" value="1"/>
</dbReference>
<evidence type="ECO:0000256" key="8">
    <source>
        <dbReference type="SAM" id="SignalP"/>
    </source>
</evidence>
<feature type="signal peptide" evidence="8">
    <location>
        <begin position="1"/>
        <end position="35"/>
    </location>
</feature>
<feature type="region of interest" description="Disordered" evidence="7">
    <location>
        <begin position="304"/>
        <end position="325"/>
    </location>
</feature>
<evidence type="ECO:0000256" key="6">
    <source>
        <dbReference type="PROSITE-ProRule" id="PRU00277"/>
    </source>
</evidence>
<evidence type="ECO:0000256" key="1">
    <source>
        <dbReference type="ARBA" id="ARBA00000971"/>
    </source>
</evidence>
<dbReference type="SUPFAM" id="SSF54534">
    <property type="entry name" value="FKBP-like"/>
    <property type="match status" value="1"/>
</dbReference>
<dbReference type="PANTHER" id="PTHR43811">
    <property type="entry name" value="FKBP-TYPE PEPTIDYL-PROLYL CIS-TRANS ISOMERASE FKPA"/>
    <property type="match status" value="1"/>
</dbReference>
<evidence type="ECO:0000256" key="4">
    <source>
        <dbReference type="ARBA" id="ARBA00023110"/>
    </source>
</evidence>
<dbReference type="InterPro" id="IPR046357">
    <property type="entry name" value="PPIase_dom_sf"/>
</dbReference>
<evidence type="ECO:0000256" key="3">
    <source>
        <dbReference type="ARBA" id="ARBA00013194"/>
    </source>
</evidence>
<dbReference type="InterPro" id="IPR001179">
    <property type="entry name" value="PPIase_FKBP_dom"/>
</dbReference>
<comment type="catalytic activity">
    <reaction evidence="1 6">
        <text>[protein]-peptidylproline (omega=180) = [protein]-peptidylproline (omega=0)</text>
        <dbReference type="Rhea" id="RHEA:16237"/>
        <dbReference type="Rhea" id="RHEA-COMP:10747"/>
        <dbReference type="Rhea" id="RHEA-COMP:10748"/>
        <dbReference type="ChEBI" id="CHEBI:83833"/>
        <dbReference type="ChEBI" id="CHEBI:83834"/>
        <dbReference type="EC" id="5.2.1.8"/>
    </reaction>
</comment>
<evidence type="ECO:0000256" key="7">
    <source>
        <dbReference type="SAM" id="MobiDB-lite"/>
    </source>
</evidence>
<dbReference type="Gene3D" id="3.10.50.40">
    <property type="match status" value="1"/>
</dbReference>